<protein>
    <submittedName>
        <fullName evidence="1">Uncharacterized protein</fullName>
    </submittedName>
</protein>
<reference evidence="1 2" key="1">
    <citation type="journal article" date="2019" name="Sci. Rep.">
        <title>Orb-weaving spider Araneus ventricosus genome elucidates the spidroin gene catalogue.</title>
        <authorList>
            <person name="Kono N."/>
            <person name="Nakamura H."/>
            <person name="Ohtoshi R."/>
            <person name="Moran D.A.P."/>
            <person name="Shinohara A."/>
            <person name="Yoshida Y."/>
            <person name="Fujiwara M."/>
            <person name="Mori M."/>
            <person name="Tomita M."/>
            <person name="Arakawa K."/>
        </authorList>
    </citation>
    <scope>NUCLEOTIDE SEQUENCE [LARGE SCALE GENOMIC DNA]</scope>
</reference>
<gene>
    <name evidence="1" type="ORF">AVEN_142239_1</name>
</gene>
<accession>A0A4Y2SW84</accession>
<organism evidence="1 2">
    <name type="scientific">Araneus ventricosus</name>
    <name type="common">Orbweaver spider</name>
    <name type="synonym">Epeira ventricosa</name>
    <dbReference type="NCBI Taxonomy" id="182803"/>
    <lineage>
        <taxon>Eukaryota</taxon>
        <taxon>Metazoa</taxon>
        <taxon>Ecdysozoa</taxon>
        <taxon>Arthropoda</taxon>
        <taxon>Chelicerata</taxon>
        <taxon>Arachnida</taxon>
        <taxon>Araneae</taxon>
        <taxon>Araneomorphae</taxon>
        <taxon>Entelegynae</taxon>
        <taxon>Araneoidea</taxon>
        <taxon>Araneidae</taxon>
        <taxon>Araneus</taxon>
    </lineage>
</organism>
<dbReference type="EMBL" id="BGPR01024477">
    <property type="protein sequence ID" value="GBN92604.1"/>
    <property type="molecule type" value="Genomic_DNA"/>
</dbReference>
<proteinExistence type="predicted"/>
<evidence type="ECO:0000313" key="1">
    <source>
        <dbReference type="EMBL" id="GBN92604.1"/>
    </source>
</evidence>
<sequence>MPLLRVPAEIETRRCGGVCRVEGQPYKGYKYCYKRSKALLVLWLGREFYRGKYGMLAEYRPGPLTLATILVTRRQIENSIIFSISLLGADIQIPPEISV</sequence>
<name>A0A4Y2SW84_ARAVE</name>
<dbReference type="Proteomes" id="UP000499080">
    <property type="component" value="Unassembled WGS sequence"/>
</dbReference>
<dbReference type="AlphaFoldDB" id="A0A4Y2SW84"/>
<evidence type="ECO:0000313" key="2">
    <source>
        <dbReference type="Proteomes" id="UP000499080"/>
    </source>
</evidence>
<comment type="caution">
    <text evidence="1">The sequence shown here is derived from an EMBL/GenBank/DDBJ whole genome shotgun (WGS) entry which is preliminary data.</text>
</comment>
<keyword evidence="2" id="KW-1185">Reference proteome</keyword>